<protein>
    <submittedName>
        <fullName evidence="1">Uncharacterized protein</fullName>
    </submittedName>
</protein>
<dbReference type="Proteomes" id="UP000828390">
    <property type="component" value="Unassembled WGS sequence"/>
</dbReference>
<keyword evidence="2" id="KW-1185">Reference proteome</keyword>
<dbReference type="EMBL" id="JAIWYP010000011">
    <property type="protein sequence ID" value="KAH3741629.1"/>
    <property type="molecule type" value="Genomic_DNA"/>
</dbReference>
<dbReference type="AlphaFoldDB" id="A0A9D4DBI2"/>
<evidence type="ECO:0000313" key="2">
    <source>
        <dbReference type="Proteomes" id="UP000828390"/>
    </source>
</evidence>
<sequence>MEWLNLPEHASLFLFHAFHELKLSYCLRDIHPIQHKLCYTSSIGCQYKADKRFLPKSSKVLHNFGFSILTITVPSKIKASVSGHSVCDVMIFSRGTNKSDFEPSLNCPDCEREGGYA</sequence>
<proteinExistence type="predicted"/>
<reference evidence="1" key="1">
    <citation type="journal article" date="2019" name="bioRxiv">
        <title>The Genome of the Zebra Mussel, Dreissena polymorpha: A Resource for Invasive Species Research.</title>
        <authorList>
            <person name="McCartney M.A."/>
            <person name="Auch B."/>
            <person name="Kono T."/>
            <person name="Mallez S."/>
            <person name="Zhang Y."/>
            <person name="Obille A."/>
            <person name="Becker A."/>
            <person name="Abrahante J.E."/>
            <person name="Garbe J."/>
            <person name="Badalamenti J.P."/>
            <person name="Herman A."/>
            <person name="Mangelson H."/>
            <person name="Liachko I."/>
            <person name="Sullivan S."/>
            <person name="Sone E.D."/>
            <person name="Koren S."/>
            <person name="Silverstein K.A.T."/>
            <person name="Beckman K.B."/>
            <person name="Gohl D.M."/>
        </authorList>
    </citation>
    <scope>NUCLEOTIDE SEQUENCE</scope>
    <source>
        <strain evidence="1">Duluth1</strain>
        <tissue evidence="1">Whole animal</tissue>
    </source>
</reference>
<name>A0A9D4DBI2_DREPO</name>
<gene>
    <name evidence="1" type="ORF">DPMN_048354</name>
</gene>
<comment type="caution">
    <text evidence="1">The sequence shown here is derived from an EMBL/GenBank/DDBJ whole genome shotgun (WGS) entry which is preliminary data.</text>
</comment>
<reference evidence="1" key="2">
    <citation type="submission" date="2020-11" db="EMBL/GenBank/DDBJ databases">
        <authorList>
            <person name="McCartney M.A."/>
            <person name="Auch B."/>
            <person name="Kono T."/>
            <person name="Mallez S."/>
            <person name="Becker A."/>
            <person name="Gohl D.M."/>
            <person name="Silverstein K.A.T."/>
            <person name="Koren S."/>
            <person name="Bechman K.B."/>
            <person name="Herman A."/>
            <person name="Abrahante J.E."/>
            <person name="Garbe J."/>
        </authorList>
    </citation>
    <scope>NUCLEOTIDE SEQUENCE</scope>
    <source>
        <strain evidence="1">Duluth1</strain>
        <tissue evidence="1">Whole animal</tissue>
    </source>
</reference>
<organism evidence="1 2">
    <name type="scientific">Dreissena polymorpha</name>
    <name type="common">Zebra mussel</name>
    <name type="synonym">Mytilus polymorpha</name>
    <dbReference type="NCBI Taxonomy" id="45954"/>
    <lineage>
        <taxon>Eukaryota</taxon>
        <taxon>Metazoa</taxon>
        <taxon>Spiralia</taxon>
        <taxon>Lophotrochozoa</taxon>
        <taxon>Mollusca</taxon>
        <taxon>Bivalvia</taxon>
        <taxon>Autobranchia</taxon>
        <taxon>Heteroconchia</taxon>
        <taxon>Euheterodonta</taxon>
        <taxon>Imparidentia</taxon>
        <taxon>Neoheterodontei</taxon>
        <taxon>Myida</taxon>
        <taxon>Dreissenoidea</taxon>
        <taxon>Dreissenidae</taxon>
        <taxon>Dreissena</taxon>
    </lineage>
</organism>
<evidence type="ECO:0000313" key="1">
    <source>
        <dbReference type="EMBL" id="KAH3741629.1"/>
    </source>
</evidence>
<accession>A0A9D4DBI2</accession>